<dbReference type="InterPro" id="IPR001342">
    <property type="entry name" value="HDH_cat"/>
</dbReference>
<comment type="pathway">
    <text evidence="3 13">Amino-acid biosynthesis; L-methionine biosynthesis via de novo pathway; L-homoserine from L-aspartate: step 3/3.</text>
</comment>
<sequence>MTTINLAIFGIGNVGSTLINQIQKLKHKLKNEQQLDIRIPVIANSKLAFFANETDGNWKVDFEIFSEPYNIMDIIKYFKSIDAKNTIAIDLTASKEFVNNYELLIENGFHIISANKVANTLSHKFYENLRKVLKRNDRRFLYETNVGAGLPIIETVKNLHQSGENITKIRGVFSGSLSYIFNRFSEEDLPFNEILNNASEAGLTEPDPRDDLSGKDVARKLLILARELGVKAELSQVKIESLVPKKLNGQTSLKQFRARSYELNSVFENSKKIQKPKSVLRYVGELDTVNNSLEVKLISEPKASPLGQLKGADTLFEFYTEAYKEQPLVIQGAGAGKTVTARGVLSDVLKLSAQLH</sequence>
<evidence type="ECO:0000256" key="6">
    <source>
        <dbReference type="ARBA" id="ARBA00022605"/>
    </source>
</evidence>
<keyword evidence="17" id="KW-0808">Transferase</keyword>
<feature type="domain" description="Aspartate/homoserine dehydrogenase NAD-binding" evidence="16">
    <location>
        <begin position="10"/>
        <end position="143"/>
    </location>
</feature>
<comment type="catalytic activity">
    <reaction evidence="11">
        <text>L-homoserine + NADP(+) = L-aspartate 4-semialdehyde + NADPH + H(+)</text>
        <dbReference type="Rhea" id="RHEA:15761"/>
        <dbReference type="ChEBI" id="CHEBI:15378"/>
        <dbReference type="ChEBI" id="CHEBI:57476"/>
        <dbReference type="ChEBI" id="CHEBI:57783"/>
        <dbReference type="ChEBI" id="CHEBI:58349"/>
        <dbReference type="ChEBI" id="CHEBI:537519"/>
        <dbReference type="EC" id="1.1.1.3"/>
    </reaction>
    <physiologicalReaction direction="right-to-left" evidence="11">
        <dbReference type="Rhea" id="RHEA:15763"/>
    </physiologicalReaction>
</comment>
<dbReference type="GO" id="GO:0050661">
    <property type="term" value="F:NADP binding"/>
    <property type="evidence" value="ECO:0007669"/>
    <property type="project" value="InterPro"/>
</dbReference>
<evidence type="ECO:0000256" key="2">
    <source>
        <dbReference type="ARBA" id="ARBA00005056"/>
    </source>
</evidence>
<reference evidence="17" key="1">
    <citation type="submission" date="2021-04" db="EMBL/GenBank/DDBJ databases">
        <authorList>
            <person name="Pira H."/>
            <person name="Risdian C."/>
            <person name="Wink J."/>
        </authorList>
    </citation>
    <scope>NUCLEOTIDE SEQUENCE</scope>
    <source>
        <strain evidence="17">WHY3</strain>
    </source>
</reference>
<dbReference type="GO" id="GO:0009089">
    <property type="term" value="P:lysine biosynthetic process via diaminopimelate"/>
    <property type="evidence" value="ECO:0007669"/>
    <property type="project" value="UniProtKB-ARBA"/>
</dbReference>
<keyword evidence="6 13" id="KW-0028">Amino-acid biosynthesis</keyword>
<evidence type="ECO:0000256" key="1">
    <source>
        <dbReference type="ARBA" id="ARBA00001920"/>
    </source>
</evidence>
<evidence type="ECO:0000256" key="11">
    <source>
        <dbReference type="ARBA" id="ARBA00048841"/>
    </source>
</evidence>
<evidence type="ECO:0000259" key="16">
    <source>
        <dbReference type="Pfam" id="PF03447"/>
    </source>
</evidence>
<evidence type="ECO:0000313" key="18">
    <source>
        <dbReference type="Proteomes" id="UP001138894"/>
    </source>
</evidence>
<dbReference type="PIRSF" id="PIRSF036497">
    <property type="entry name" value="HDH_short"/>
    <property type="match status" value="1"/>
</dbReference>
<dbReference type="Pfam" id="PF00742">
    <property type="entry name" value="Homoserine_dh"/>
    <property type="match status" value="1"/>
</dbReference>
<evidence type="ECO:0000313" key="17">
    <source>
        <dbReference type="EMBL" id="MBV7269491.1"/>
    </source>
</evidence>
<keyword evidence="10 13" id="KW-0486">Methionine biosynthesis</keyword>
<dbReference type="PANTHER" id="PTHR43070:SF5">
    <property type="entry name" value="HOMOSERINE DEHYDROGENASE"/>
    <property type="match status" value="1"/>
</dbReference>
<name>A0A9X1F8Y1_9FLAO</name>
<evidence type="ECO:0000256" key="7">
    <source>
        <dbReference type="ARBA" id="ARBA00022697"/>
    </source>
</evidence>
<dbReference type="InterPro" id="IPR011147">
    <property type="entry name" value="Bifunc_Aspkin/hSer_DH"/>
</dbReference>
<evidence type="ECO:0000259" key="15">
    <source>
        <dbReference type="Pfam" id="PF00742"/>
    </source>
</evidence>
<dbReference type="Proteomes" id="UP001138894">
    <property type="component" value="Unassembled WGS sequence"/>
</dbReference>
<evidence type="ECO:0000256" key="9">
    <source>
        <dbReference type="ARBA" id="ARBA00023002"/>
    </source>
</evidence>
<keyword evidence="7 13" id="KW-0791">Threonine biosynthesis</keyword>
<comment type="similarity">
    <text evidence="4 14">Belongs to the homoserine dehydrogenase family.</text>
</comment>
<dbReference type="AlphaFoldDB" id="A0A9X1F8Y1"/>
<dbReference type="PROSITE" id="PS01042">
    <property type="entry name" value="HOMOSER_DHGENASE"/>
    <property type="match status" value="1"/>
</dbReference>
<organism evidence="17 18">
    <name type="scientific">Winogradskyella luteola</name>
    <dbReference type="NCBI Taxonomy" id="2828330"/>
    <lineage>
        <taxon>Bacteria</taxon>
        <taxon>Pseudomonadati</taxon>
        <taxon>Bacteroidota</taxon>
        <taxon>Flavobacteriia</taxon>
        <taxon>Flavobacteriales</taxon>
        <taxon>Flavobacteriaceae</taxon>
        <taxon>Winogradskyella</taxon>
    </lineage>
</organism>
<keyword evidence="17" id="KW-0418">Kinase</keyword>
<dbReference type="Pfam" id="PF03447">
    <property type="entry name" value="NAD_binding_3"/>
    <property type="match status" value="1"/>
</dbReference>
<comment type="pathway">
    <text evidence="2 13">Amino-acid biosynthesis; L-threonine biosynthesis; L-threonine from L-aspartate: step 3/5.</text>
</comment>
<accession>A0A9X1F8Y1</accession>
<evidence type="ECO:0000256" key="14">
    <source>
        <dbReference type="RuleBase" id="RU004171"/>
    </source>
</evidence>
<dbReference type="GO" id="GO:0016301">
    <property type="term" value="F:kinase activity"/>
    <property type="evidence" value="ECO:0007669"/>
    <property type="project" value="UniProtKB-KW"/>
</dbReference>
<keyword evidence="18" id="KW-1185">Reference proteome</keyword>
<gene>
    <name evidence="17" type="ORF">KCG49_09865</name>
</gene>
<evidence type="ECO:0000256" key="12">
    <source>
        <dbReference type="ARBA" id="ARBA00049031"/>
    </source>
</evidence>
<comment type="cofactor">
    <cofactor evidence="1">
        <name>a metal cation</name>
        <dbReference type="ChEBI" id="CHEBI:25213"/>
    </cofactor>
</comment>
<dbReference type="EC" id="1.1.1.3" evidence="5 13"/>
<comment type="catalytic activity">
    <reaction evidence="12">
        <text>L-homoserine + NAD(+) = L-aspartate 4-semialdehyde + NADH + H(+)</text>
        <dbReference type="Rhea" id="RHEA:15757"/>
        <dbReference type="ChEBI" id="CHEBI:15378"/>
        <dbReference type="ChEBI" id="CHEBI:57476"/>
        <dbReference type="ChEBI" id="CHEBI:57540"/>
        <dbReference type="ChEBI" id="CHEBI:57945"/>
        <dbReference type="ChEBI" id="CHEBI:537519"/>
        <dbReference type="EC" id="1.1.1.3"/>
    </reaction>
    <physiologicalReaction direction="right-to-left" evidence="12">
        <dbReference type="Rhea" id="RHEA:15759"/>
    </physiologicalReaction>
</comment>
<comment type="caution">
    <text evidence="17">The sequence shown here is derived from an EMBL/GenBank/DDBJ whole genome shotgun (WGS) entry which is preliminary data.</text>
</comment>
<keyword evidence="9 13" id="KW-0560">Oxidoreductase</keyword>
<dbReference type="FunFam" id="3.30.360.10:FF:000006">
    <property type="entry name" value="Bifunctional aspartokinase/homoserine dehydrogenase"/>
    <property type="match status" value="1"/>
</dbReference>
<dbReference type="GO" id="GO:0004412">
    <property type="term" value="F:homoserine dehydrogenase activity"/>
    <property type="evidence" value="ECO:0007669"/>
    <property type="project" value="UniProtKB-EC"/>
</dbReference>
<dbReference type="GO" id="GO:0009090">
    <property type="term" value="P:homoserine biosynthetic process"/>
    <property type="evidence" value="ECO:0007669"/>
    <property type="project" value="UniProtKB-ARBA"/>
</dbReference>
<feature type="domain" description="Homoserine dehydrogenase catalytic" evidence="15">
    <location>
        <begin position="151"/>
        <end position="349"/>
    </location>
</feature>
<dbReference type="PANTHER" id="PTHR43070">
    <property type="match status" value="1"/>
</dbReference>
<dbReference type="EMBL" id="JAGSPD010000007">
    <property type="protein sequence ID" value="MBV7269491.1"/>
    <property type="molecule type" value="Genomic_DNA"/>
</dbReference>
<proteinExistence type="inferred from homology"/>
<evidence type="ECO:0000256" key="4">
    <source>
        <dbReference type="ARBA" id="ARBA00006753"/>
    </source>
</evidence>
<keyword evidence="8 13" id="KW-0521">NADP</keyword>
<evidence type="ECO:0000256" key="10">
    <source>
        <dbReference type="ARBA" id="ARBA00023167"/>
    </source>
</evidence>
<dbReference type="InterPro" id="IPR022697">
    <property type="entry name" value="HDH_short"/>
</dbReference>
<evidence type="ECO:0000256" key="3">
    <source>
        <dbReference type="ARBA" id="ARBA00005062"/>
    </source>
</evidence>
<dbReference type="GO" id="GO:0009088">
    <property type="term" value="P:threonine biosynthetic process"/>
    <property type="evidence" value="ECO:0007669"/>
    <property type="project" value="UniProtKB-KW"/>
</dbReference>
<dbReference type="InterPro" id="IPR005106">
    <property type="entry name" value="Asp/hSer_DH_NAD-bd"/>
</dbReference>
<evidence type="ECO:0000256" key="8">
    <source>
        <dbReference type="ARBA" id="ARBA00022857"/>
    </source>
</evidence>
<protein>
    <recommendedName>
        <fullName evidence="5 13">Homoserine dehydrogenase</fullName>
        <ecNumber evidence="5 13">1.1.1.3</ecNumber>
    </recommendedName>
</protein>
<dbReference type="InterPro" id="IPR019811">
    <property type="entry name" value="HDH_CS"/>
</dbReference>
<evidence type="ECO:0000256" key="13">
    <source>
        <dbReference type="RuleBase" id="RU000579"/>
    </source>
</evidence>
<evidence type="ECO:0000256" key="5">
    <source>
        <dbReference type="ARBA" id="ARBA00013213"/>
    </source>
</evidence>
<dbReference type="RefSeq" id="WP_218546222.1">
    <property type="nucleotide sequence ID" value="NZ_JAGSPD010000007.1"/>
</dbReference>
<dbReference type="GO" id="GO:0009086">
    <property type="term" value="P:methionine biosynthetic process"/>
    <property type="evidence" value="ECO:0007669"/>
    <property type="project" value="UniProtKB-KW"/>
</dbReference>